<gene>
    <name evidence="1" type="ORF">LCGC14_1283620</name>
</gene>
<sequence>MDEVGGDVGLLRRDLGRVDEKLDAGGSDFADAVVYFEVGVGGELIDLEIVQGCQEVAECDLANAVDVRVWVCVVGAHEFTASA</sequence>
<proteinExistence type="predicted"/>
<organism evidence="1">
    <name type="scientific">marine sediment metagenome</name>
    <dbReference type="NCBI Taxonomy" id="412755"/>
    <lineage>
        <taxon>unclassified sequences</taxon>
        <taxon>metagenomes</taxon>
        <taxon>ecological metagenomes</taxon>
    </lineage>
</organism>
<name>A0A0F9NXL1_9ZZZZ</name>
<evidence type="ECO:0000313" key="1">
    <source>
        <dbReference type="EMBL" id="KKM85972.1"/>
    </source>
</evidence>
<dbReference type="AlphaFoldDB" id="A0A0F9NXL1"/>
<comment type="caution">
    <text evidence="1">The sequence shown here is derived from an EMBL/GenBank/DDBJ whole genome shotgun (WGS) entry which is preliminary data.</text>
</comment>
<reference evidence="1" key="1">
    <citation type="journal article" date="2015" name="Nature">
        <title>Complex archaea that bridge the gap between prokaryotes and eukaryotes.</title>
        <authorList>
            <person name="Spang A."/>
            <person name="Saw J.H."/>
            <person name="Jorgensen S.L."/>
            <person name="Zaremba-Niedzwiedzka K."/>
            <person name="Martijn J."/>
            <person name="Lind A.E."/>
            <person name="van Eijk R."/>
            <person name="Schleper C."/>
            <person name="Guy L."/>
            <person name="Ettema T.J."/>
        </authorList>
    </citation>
    <scope>NUCLEOTIDE SEQUENCE</scope>
</reference>
<dbReference type="EMBL" id="LAZR01007327">
    <property type="protein sequence ID" value="KKM85972.1"/>
    <property type="molecule type" value="Genomic_DNA"/>
</dbReference>
<protein>
    <submittedName>
        <fullName evidence="1">Uncharacterized protein</fullName>
    </submittedName>
</protein>
<accession>A0A0F9NXL1</accession>